<dbReference type="Gene3D" id="3.40.50.150">
    <property type="entry name" value="Vaccinia Virus protein VP39"/>
    <property type="match status" value="1"/>
</dbReference>
<dbReference type="EMBL" id="BSFM01000021">
    <property type="protein sequence ID" value="GLK86640.1"/>
    <property type="molecule type" value="Genomic_DNA"/>
</dbReference>
<proteinExistence type="inferred from homology"/>
<reference evidence="4" key="2">
    <citation type="submission" date="2023-01" db="EMBL/GenBank/DDBJ databases">
        <authorList>
            <person name="Sun Q."/>
            <person name="Evtushenko L."/>
        </authorList>
    </citation>
    <scope>NUCLEOTIDE SEQUENCE</scope>
    <source>
        <strain evidence="4">VKM B-2789</strain>
    </source>
</reference>
<dbReference type="GO" id="GO:0003677">
    <property type="term" value="F:DNA binding"/>
    <property type="evidence" value="ECO:0007669"/>
    <property type="project" value="InterPro"/>
</dbReference>
<dbReference type="SUPFAM" id="SSF53335">
    <property type="entry name" value="S-adenosyl-L-methionine-dependent methyltransferases"/>
    <property type="match status" value="1"/>
</dbReference>
<evidence type="ECO:0000256" key="1">
    <source>
        <dbReference type="ARBA" id="ARBA00006594"/>
    </source>
</evidence>
<dbReference type="RefSeq" id="WP_213363678.1">
    <property type="nucleotide sequence ID" value="NZ_BSFM01000021.1"/>
</dbReference>
<dbReference type="InterPro" id="IPR003356">
    <property type="entry name" value="DNA_methylase_A-5"/>
</dbReference>
<dbReference type="InterPro" id="IPR029063">
    <property type="entry name" value="SAM-dependent_MTases_sf"/>
</dbReference>
<accession>A0A9W6JZA7</accession>
<evidence type="ECO:0000256" key="2">
    <source>
        <dbReference type="SAM" id="MobiDB-lite"/>
    </source>
</evidence>
<reference evidence="4" key="1">
    <citation type="journal article" date="2014" name="Int. J. Syst. Evol. Microbiol.">
        <title>Complete genome sequence of Corynebacterium casei LMG S-19264T (=DSM 44701T), isolated from a smear-ripened cheese.</title>
        <authorList>
            <consortium name="US DOE Joint Genome Institute (JGI-PGF)"/>
            <person name="Walter F."/>
            <person name="Albersmeier A."/>
            <person name="Kalinowski J."/>
            <person name="Ruckert C."/>
        </authorList>
    </citation>
    <scope>NUCLEOTIDE SEQUENCE</scope>
    <source>
        <strain evidence="4">VKM B-2789</strain>
    </source>
</reference>
<feature type="compositionally biased region" description="Low complexity" evidence="2">
    <location>
        <begin position="238"/>
        <end position="248"/>
    </location>
</feature>
<evidence type="ECO:0000313" key="4">
    <source>
        <dbReference type="EMBL" id="GLK86640.1"/>
    </source>
</evidence>
<keyword evidence="5" id="KW-1185">Reference proteome</keyword>
<sequence>MSTRLTMNDRAHDAHAKVFLRYLGDIERREGLRPHEAMKQWLELAFRALRGRLLIGDAFQQNEDAYLKLVRGYRDPSATMDDMSALLGVATAALSDAAVDFVGPIFAEVAASNSLGQFFTPHHVSTAMASMILADARSMLESCGRPFLLCHEPACGVGGMVLAANEVLRAQDIDCARQVHWVMVDVDFMAMCGAYVQCSLTNASATVIHGNTLTLAEWMTSVTTAAALFPKRATAAGSPPTSDTSSNSPPVPASEQIAFQF</sequence>
<dbReference type="AlphaFoldDB" id="A0A9W6JZA7"/>
<gene>
    <name evidence="4" type="ORF">GCM10017653_47100</name>
</gene>
<dbReference type="Pfam" id="PF02384">
    <property type="entry name" value="N6_Mtase"/>
    <property type="match status" value="1"/>
</dbReference>
<feature type="region of interest" description="Disordered" evidence="2">
    <location>
        <begin position="233"/>
        <end position="255"/>
    </location>
</feature>
<protein>
    <recommendedName>
        <fullName evidence="3">DNA methylase adenine-specific domain-containing protein</fullName>
    </recommendedName>
</protein>
<organism evidence="4 5">
    <name type="scientific">Ancylobacter defluvii</name>
    <dbReference type="NCBI Taxonomy" id="1282440"/>
    <lineage>
        <taxon>Bacteria</taxon>
        <taxon>Pseudomonadati</taxon>
        <taxon>Pseudomonadota</taxon>
        <taxon>Alphaproteobacteria</taxon>
        <taxon>Hyphomicrobiales</taxon>
        <taxon>Xanthobacteraceae</taxon>
        <taxon>Ancylobacter</taxon>
    </lineage>
</organism>
<evidence type="ECO:0000259" key="3">
    <source>
        <dbReference type="Pfam" id="PF02384"/>
    </source>
</evidence>
<comment type="caution">
    <text evidence="4">The sequence shown here is derived from an EMBL/GenBank/DDBJ whole genome shotgun (WGS) entry which is preliminary data.</text>
</comment>
<feature type="domain" description="DNA methylase adenine-specific" evidence="3">
    <location>
        <begin position="106"/>
        <end position="219"/>
    </location>
</feature>
<name>A0A9W6JZA7_9HYPH</name>
<dbReference type="GO" id="GO:0008170">
    <property type="term" value="F:N-methyltransferase activity"/>
    <property type="evidence" value="ECO:0007669"/>
    <property type="project" value="InterPro"/>
</dbReference>
<comment type="similarity">
    <text evidence="1">Belongs to the N(4)/N(6)-methyltransferase family.</text>
</comment>
<dbReference type="PRINTS" id="PR00507">
    <property type="entry name" value="N12N6MTFRASE"/>
</dbReference>
<dbReference type="Proteomes" id="UP001143330">
    <property type="component" value="Unassembled WGS sequence"/>
</dbReference>
<evidence type="ECO:0000313" key="5">
    <source>
        <dbReference type="Proteomes" id="UP001143330"/>
    </source>
</evidence>